<dbReference type="OrthoDB" id="10644435at2759"/>
<dbReference type="PROSITE" id="PS51257">
    <property type="entry name" value="PROKAR_LIPOPROTEIN"/>
    <property type="match status" value="1"/>
</dbReference>
<organism evidence="3">
    <name type="scientific">Coccidioides posadasii (strain RMSCC 757 / Silveira)</name>
    <name type="common">Valley fever fungus</name>
    <dbReference type="NCBI Taxonomy" id="443226"/>
    <lineage>
        <taxon>Eukaryota</taxon>
        <taxon>Fungi</taxon>
        <taxon>Dikarya</taxon>
        <taxon>Ascomycota</taxon>
        <taxon>Pezizomycotina</taxon>
        <taxon>Eurotiomycetes</taxon>
        <taxon>Eurotiomycetidae</taxon>
        <taxon>Onygenales</taxon>
        <taxon>Onygenaceae</taxon>
        <taxon>Coccidioides</taxon>
    </lineage>
</organism>
<dbReference type="AlphaFoldDB" id="E9D9N0"/>
<feature type="region of interest" description="Disordered" evidence="1">
    <location>
        <begin position="134"/>
        <end position="169"/>
    </location>
</feature>
<dbReference type="VEuPathDB" id="FungiDB:D8B26_001394"/>
<name>E9D9N0_COCPS</name>
<accession>E9D9N0</accession>
<keyword evidence="3" id="KW-1185">Reference proteome</keyword>
<reference evidence="3" key="2">
    <citation type="submission" date="2010-03" db="EMBL/GenBank/DDBJ databases">
        <title>The genome sequence of Coccidioides posadasii strain Silveira.</title>
        <authorList>
            <consortium name="The Broad Institute Genome Sequencing Center for Infectious Disease"/>
            <person name="Neafsey D."/>
            <person name="Orbach M."/>
            <person name="Henn M.R."/>
            <person name="Cole G.T."/>
            <person name="Galgiani J."/>
            <person name="Gardner M.J."/>
            <person name="Kirkland T.N."/>
            <person name="Taylor J.W."/>
            <person name="Young S.K."/>
            <person name="Zeng Q."/>
            <person name="Koehrsen M."/>
            <person name="Alvarado L."/>
            <person name="Berlin A."/>
            <person name="Borenstein D."/>
            <person name="Chapman S.B."/>
            <person name="Chen Z."/>
            <person name="Engels R."/>
            <person name="Freedman E."/>
            <person name="Gellesch M."/>
            <person name="Goldberg J."/>
            <person name="Griggs A."/>
            <person name="Gujja S."/>
            <person name="Heilman E."/>
            <person name="Heiman D."/>
            <person name="Howarth C."/>
            <person name="Jen D."/>
            <person name="Larson L."/>
            <person name="Mehta T."/>
            <person name="Neiman D."/>
            <person name="Park D."/>
            <person name="Pearson M."/>
            <person name="Richards J."/>
            <person name="Roberts A."/>
            <person name="Saif S."/>
            <person name="Shea T."/>
            <person name="Shenoy N."/>
            <person name="Sisk P."/>
            <person name="Stolte C."/>
            <person name="Sykes S."/>
            <person name="Walk T."/>
            <person name="White J."/>
            <person name="Yandava C."/>
            <person name="Haas B."/>
            <person name="Nusbaum C."/>
            <person name="Birren B."/>
        </authorList>
    </citation>
    <scope>NUCLEOTIDE SEQUENCE [LARGE SCALE GENOMIC DNA]</scope>
    <source>
        <strain evidence="3">RMSCC 757 / Silveira</strain>
    </source>
</reference>
<evidence type="ECO:0000313" key="2">
    <source>
        <dbReference type="EMBL" id="EFW16611.1"/>
    </source>
</evidence>
<feature type="compositionally biased region" description="Polar residues" evidence="1">
    <location>
        <begin position="73"/>
        <end position="82"/>
    </location>
</feature>
<evidence type="ECO:0000313" key="3">
    <source>
        <dbReference type="Proteomes" id="UP000002497"/>
    </source>
</evidence>
<dbReference type="Proteomes" id="UP000002497">
    <property type="component" value="Unassembled WGS sequence"/>
</dbReference>
<protein>
    <submittedName>
        <fullName evidence="2">Uncharacterized protein</fullName>
    </submittedName>
</protein>
<feature type="compositionally biased region" description="Low complexity" evidence="1">
    <location>
        <begin position="106"/>
        <end position="115"/>
    </location>
</feature>
<reference evidence="3" key="1">
    <citation type="journal article" date="2010" name="Genome Res.">
        <title>Population genomic sequencing of Coccidioides fungi reveals recent hybridization and transposon control.</title>
        <authorList>
            <person name="Neafsey D.E."/>
            <person name="Barker B.M."/>
            <person name="Sharpton T.J."/>
            <person name="Stajich J.E."/>
            <person name="Park D.J."/>
            <person name="Whiston E."/>
            <person name="Hung C.-Y."/>
            <person name="McMahan C."/>
            <person name="White J."/>
            <person name="Sykes S."/>
            <person name="Heiman D."/>
            <person name="Young S."/>
            <person name="Zeng Q."/>
            <person name="Abouelleil A."/>
            <person name="Aftuck L."/>
            <person name="Bessette D."/>
            <person name="Brown A."/>
            <person name="FitzGerald M."/>
            <person name="Lui A."/>
            <person name="Macdonald J.P."/>
            <person name="Priest M."/>
            <person name="Orbach M.J."/>
            <person name="Galgiani J.N."/>
            <person name="Kirkland T.N."/>
            <person name="Cole G.T."/>
            <person name="Birren B.W."/>
            <person name="Henn M.R."/>
            <person name="Taylor J.W."/>
            <person name="Rounsley S.D."/>
        </authorList>
    </citation>
    <scope>NUCLEOTIDE SEQUENCE [LARGE SCALE GENOMIC DNA]</scope>
    <source>
        <strain evidence="3">RMSCC 757 / Silveira</strain>
    </source>
</reference>
<feature type="region of interest" description="Disordered" evidence="1">
    <location>
        <begin position="73"/>
        <end position="115"/>
    </location>
</feature>
<evidence type="ECO:0000256" key="1">
    <source>
        <dbReference type="SAM" id="MobiDB-lite"/>
    </source>
</evidence>
<dbReference type="VEuPathDB" id="FungiDB:CPSG_06570"/>
<gene>
    <name evidence="2" type="ORF">CPSG_06570</name>
</gene>
<proteinExistence type="predicted"/>
<dbReference type="HOGENOM" id="CLU_622571_0_0_1"/>
<dbReference type="EMBL" id="GL636496">
    <property type="protein sequence ID" value="EFW16611.1"/>
    <property type="molecule type" value="Genomic_DNA"/>
</dbReference>
<sequence>MKWVLSIFKGGTEKFIHYSTASLSCINIKSGGKLLVERPLPVLTISILCILGLENASQYINSVWAPKGKITEDSASSLNTKPRTVRKKGPKASIKSWFKKSDDDSSSQSSFWSDSGVSSPFMYSVLSDISHPERLINSSSPETERSGARIGSSTNGEPGMPMRAPFTPPHQIIDMDEYLNRLPRQSPKRRYSGSGWPTALPAALFRTERFLCDSDGHRLKWDASAERIRRAETVPPHKRLNHLCFVDRRTGEWFYMPFEPVPFGFTRQPLPDTPSVESVGCDSDFEKMLKYSPSTCKDRRGDNLGFEDDVYYRAWNLQTEGRIEFNTLNLSEATIKETSGKDGLISFKPESGVGPAVDAEPETDIVPQTDELSGIDPENLGEAILVAAEIRRGSLGYWTEYGVQNTDYWARSTGTLDMCVSEDVAVPGFAGLRLYPVLRN</sequence>